<proteinExistence type="predicted"/>
<evidence type="ECO:0000313" key="1">
    <source>
        <dbReference type="EMBL" id="PJF19393.1"/>
    </source>
</evidence>
<protein>
    <submittedName>
        <fullName evidence="1">Uncharacterized protein</fullName>
    </submittedName>
</protein>
<organism evidence="1 2">
    <name type="scientific">Paramicrosporidium saccamoebae</name>
    <dbReference type="NCBI Taxonomy" id="1246581"/>
    <lineage>
        <taxon>Eukaryota</taxon>
        <taxon>Fungi</taxon>
        <taxon>Fungi incertae sedis</taxon>
        <taxon>Cryptomycota</taxon>
        <taxon>Cryptomycota incertae sedis</taxon>
        <taxon>Paramicrosporidium</taxon>
    </lineage>
</organism>
<accession>A0A2H9TNR1</accession>
<dbReference type="Proteomes" id="UP000240830">
    <property type="component" value="Unassembled WGS sequence"/>
</dbReference>
<comment type="caution">
    <text evidence="1">The sequence shown here is derived from an EMBL/GenBank/DDBJ whole genome shotgun (WGS) entry which is preliminary data.</text>
</comment>
<reference evidence="1 2" key="1">
    <citation type="submission" date="2016-10" db="EMBL/GenBank/DDBJ databases">
        <title>The genome of Paramicrosporidium saccamoebae is the missing link in understanding Cryptomycota and Microsporidia evolution.</title>
        <authorList>
            <person name="Quandt C.A."/>
            <person name="Beaudet D."/>
            <person name="Corsaro D."/>
            <person name="Michel R."/>
            <person name="Corradi N."/>
            <person name="James T."/>
        </authorList>
    </citation>
    <scope>NUCLEOTIDE SEQUENCE [LARGE SCALE GENOMIC DNA]</scope>
    <source>
        <strain evidence="1 2">KSL3</strain>
    </source>
</reference>
<dbReference type="EMBL" id="MTSL01000065">
    <property type="protein sequence ID" value="PJF19393.1"/>
    <property type="molecule type" value="Genomic_DNA"/>
</dbReference>
<evidence type="ECO:0000313" key="2">
    <source>
        <dbReference type="Proteomes" id="UP000240830"/>
    </source>
</evidence>
<gene>
    <name evidence="1" type="ORF">PSACC_00793</name>
</gene>
<keyword evidence="2" id="KW-1185">Reference proteome</keyword>
<sequence length="80" mass="8735">MGRIKSNKTPIHLPLVPGSTMDIPRATVLPVVSSGRRIVYAVRLDDDLVARLKLAAQPTLQLSLDPSEPLANNVQRPRSL</sequence>
<dbReference type="AlphaFoldDB" id="A0A2H9TNR1"/>
<name>A0A2H9TNR1_9FUNG</name>